<evidence type="ECO:0000256" key="1">
    <source>
        <dbReference type="SAM" id="MobiDB-lite"/>
    </source>
</evidence>
<accession>A0A0P9GI52</accession>
<dbReference type="AlphaFoldDB" id="A0A0P9GI52"/>
<name>A0A0P9GI52_9GAMM</name>
<feature type="region of interest" description="Disordered" evidence="1">
    <location>
        <begin position="1"/>
        <end position="22"/>
    </location>
</feature>
<reference evidence="3" key="1">
    <citation type="submission" date="2016-10" db="EMBL/GenBank/DDBJ databases">
        <authorList>
            <person name="Varghese N."/>
        </authorList>
    </citation>
    <scope>NUCLEOTIDE SEQUENCE [LARGE SCALE GENOMIC DNA]</scope>
    <source>
        <strain evidence="3">HL 19</strain>
    </source>
</reference>
<sequence length="181" mass="19737">MSSRSPRPGPCVGPALPSSLDSASPLQLAADHLRRVLRLQEGTGPTAEERINHQVQDLLQRLPTDAPPAPEDLADQLWAALLEAGRPAAARFFRPYRAGRGPVLWVRRADTGADPLARERVEAVLERRCRSLEEPLLDGPRIHRLCRAQLRDGMREASLVRVLALTSPGQAAVLDRLCGGA</sequence>
<evidence type="ECO:0000313" key="3">
    <source>
        <dbReference type="Proteomes" id="UP000183104"/>
    </source>
</evidence>
<dbReference type="EMBL" id="FMUN01000002">
    <property type="protein sequence ID" value="SCX94837.1"/>
    <property type="molecule type" value="Genomic_DNA"/>
</dbReference>
<dbReference type="RefSeq" id="WP_054966672.1">
    <property type="nucleotide sequence ID" value="NZ_FMUN01000002.1"/>
</dbReference>
<gene>
    <name evidence="2" type="ORF">SAMN05661077_0807</name>
</gene>
<proteinExistence type="predicted"/>
<evidence type="ECO:0000313" key="2">
    <source>
        <dbReference type="EMBL" id="SCX94837.1"/>
    </source>
</evidence>
<organism evidence="2 3">
    <name type="scientific">Thiohalorhabdus denitrificans</name>
    <dbReference type="NCBI Taxonomy" id="381306"/>
    <lineage>
        <taxon>Bacteria</taxon>
        <taxon>Pseudomonadati</taxon>
        <taxon>Pseudomonadota</taxon>
        <taxon>Gammaproteobacteria</taxon>
        <taxon>Thiohalorhabdales</taxon>
        <taxon>Thiohalorhabdaceae</taxon>
        <taxon>Thiohalorhabdus</taxon>
    </lineage>
</organism>
<protein>
    <submittedName>
        <fullName evidence="2">Uncharacterized protein</fullName>
    </submittedName>
</protein>
<keyword evidence="3" id="KW-1185">Reference proteome</keyword>
<dbReference type="Proteomes" id="UP000183104">
    <property type="component" value="Unassembled WGS sequence"/>
</dbReference>